<dbReference type="STRING" id="118967.SAMN02745191_2323"/>
<feature type="transmembrane region" description="Helical" evidence="1">
    <location>
        <begin position="183"/>
        <end position="203"/>
    </location>
</feature>
<dbReference type="InterPro" id="IPR036890">
    <property type="entry name" value="HATPase_C_sf"/>
</dbReference>
<dbReference type="SUPFAM" id="SSF55874">
    <property type="entry name" value="ATPase domain of HSP90 chaperone/DNA topoisomerase II/histidine kinase"/>
    <property type="match status" value="1"/>
</dbReference>
<sequence length="426" mass="49419">MIILNFIYCFVELNTLFILCNIFIDKKYGDLINGFTISLFSIINFLITQIYPNTLGTIFLVLFATIMCFILFQYKIKEIIFLSFIFFIVVGIISTITINIISLTSGLSSHELLNNSLIYLFGGIFNKLIPLVLVFSIRKYRKNNEIIEIQNIIIFFSLIIFLFIIIVAQYSLVLTIRDEKSRILSLLISLLLIIIFTIIVVILSKYNNLQKNSLTSQYNNNILALYKDYEINLIRNREELIMIKHDLKHHDQLFKTLILEKHYDKAISSINQLIEKTNSISSTVFSNNIVLDSIINNFITEYLNIKFTININTSLSLLDELDTCILFSNLLSNAAHSALKSDKKIIELIVLENENFYVIEVINSMEFEFIDINITSKRKNSNHGYGLKNIYSIIHKFKGNYHIDQTNHLFSFKILFPKGSIQNEKN</sequence>
<gene>
    <name evidence="3" type="ORF">SAMN02745191_2323</name>
</gene>
<keyword evidence="1" id="KW-0812">Transmembrane</keyword>
<dbReference type="RefSeq" id="WP_078712709.1">
    <property type="nucleotide sequence ID" value="NZ_FUWY01000008.1"/>
</dbReference>
<feature type="transmembrane region" description="Helical" evidence="1">
    <location>
        <begin position="149"/>
        <end position="171"/>
    </location>
</feature>
<feature type="transmembrane region" description="Helical" evidence="1">
    <location>
        <begin position="79"/>
        <end position="104"/>
    </location>
</feature>
<organism evidence="3 4">
    <name type="scientific">Anaerorhabdus furcosa</name>
    <dbReference type="NCBI Taxonomy" id="118967"/>
    <lineage>
        <taxon>Bacteria</taxon>
        <taxon>Bacillati</taxon>
        <taxon>Bacillota</taxon>
        <taxon>Erysipelotrichia</taxon>
        <taxon>Erysipelotrichales</taxon>
        <taxon>Erysipelotrichaceae</taxon>
        <taxon>Anaerorhabdus</taxon>
    </lineage>
</organism>
<reference evidence="4" key="1">
    <citation type="submission" date="2017-02" db="EMBL/GenBank/DDBJ databases">
        <authorList>
            <person name="Varghese N."/>
            <person name="Submissions S."/>
        </authorList>
    </citation>
    <scope>NUCLEOTIDE SEQUENCE [LARGE SCALE GENOMIC DNA]</scope>
    <source>
        <strain evidence="4">ATCC 25662</strain>
    </source>
</reference>
<proteinExistence type="predicted"/>
<evidence type="ECO:0000313" key="4">
    <source>
        <dbReference type="Proteomes" id="UP000243297"/>
    </source>
</evidence>
<dbReference type="Gene3D" id="3.30.565.10">
    <property type="entry name" value="Histidine kinase-like ATPase, C-terminal domain"/>
    <property type="match status" value="1"/>
</dbReference>
<dbReference type="InterPro" id="IPR032834">
    <property type="entry name" value="NatK-like_C"/>
</dbReference>
<feature type="transmembrane region" description="Helical" evidence="1">
    <location>
        <begin position="54"/>
        <end position="72"/>
    </location>
</feature>
<feature type="domain" description="Sensor histidine kinase NatK-like C-terminal" evidence="2">
    <location>
        <begin position="320"/>
        <end position="417"/>
    </location>
</feature>
<accession>A0A1T4Q556</accession>
<dbReference type="Pfam" id="PF14501">
    <property type="entry name" value="HATPase_c_5"/>
    <property type="match status" value="1"/>
</dbReference>
<feature type="transmembrane region" description="Helical" evidence="1">
    <location>
        <begin position="6"/>
        <end position="24"/>
    </location>
</feature>
<feature type="transmembrane region" description="Helical" evidence="1">
    <location>
        <begin position="116"/>
        <end position="137"/>
    </location>
</feature>
<name>A0A1T4Q556_9FIRM</name>
<keyword evidence="4" id="KW-1185">Reference proteome</keyword>
<feature type="transmembrane region" description="Helical" evidence="1">
    <location>
        <begin position="31"/>
        <end position="48"/>
    </location>
</feature>
<protein>
    <submittedName>
        <fullName evidence="3">GHKL domain-containing protein</fullName>
    </submittedName>
</protein>
<dbReference type="AlphaFoldDB" id="A0A1T4Q556"/>
<keyword evidence="1" id="KW-0472">Membrane</keyword>
<dbReference type="Proteomes" id="UP000243297">
    <property type="component" value="Unassembled WGS sequence"/>
</dbReference>
<dbReference type="EMBL" id="FUWY01000008">
    <property type="protein sequence ID" value="SJZ98903.1"/>
    <property type="molecule type" value="Genomic_DNA"/>
</dbReference>
<keyword evidence="1" id="KW-1133">Transmembrane helix</keyword>
<evidence type="ECO:0000256" key="1">
    <source>
        <dbReference type="SAM" id="Phobius"/>
    </source>
</evidence>
<evidence type="ECO:0000313" key="3">
    <source>
        <dbReference type="EMBL" id="SJZ98903.1"/>
    </source>
</evidence>
<evidence type="ECO:0000259" key="2">
    <source>
        <dbReference type="Pfam" id="PF14501"/>
    </source>
</evidence>